<sequence length="78" mass="8754">MTLKTARKWNSVFPYCTDTGHFVNVLRIYPASPTTGSTPIDDCTERSYHIGSLHLGPCHFLSLRVDLMKSNIQLFPVG</sequence>
<evidence type="ECO:0000313" key="1">
    <source>
        <dbReference type="EMBL" id="KIM62104.1"/>
    </source>
</evidence>
<gene>
    <name evidence="1" type="ORF">SCLCIDRAFT_1215442</name>
</gene>
<evidence type="ECO:0000313" key="2">
    <source>
        <dbReference type="Proteomes" id="UP000053989"/>
    </source>
</evidence>
<organism evidence="1 2">
    <name type="scientific">Scleroderma citrinum Foug A</name>
    <dbReference type="NCBI Taxonomy" id="1036808"/>
    <lineage>
        <taxon>Eukaryota</taxon>
        <taxon>Fungi</taxon>
        <taxon>Dikarya</taxon>
        <taxon>Basidiomycota</taxon>
        <taxon>Agaricomycotina</taxon>
        <taxon>Agaricomycetes</taxon>
        <taxon>Agaricomycetidae</taxon>
        <taxon>Boletales</taxon>
        <taxon>Sclerodermatineae</taxon>
        <taxon>Sclerodermataceae</taxon>
        <taxon>Scleroderma</taxon>
    </lineage>
</organism>
<dbReference type="HOGENOM" id="CLU_2623443_0_0_1"/>
<dbReference type="AlphaFoldDB" id="A0A0C3E0U6"/>
<dbReference type="EMBL" id="KN822045">
    <property type="protein sequence ID" value="KIM62104.1"/>
    <property type="molecule type" value="Genomic_DNA"/>
</dbReference>
<accession>A0A0C3E0U6</accession>
<keyword evidence="2" id="KW-1185">Reference proteome</keyword>
<protein>
    <submittedName>
        <fullName evidence="1">Uncharacterized protein</fullName>
    </submittedName>
</protein>
<proteinExistence type="predicted"/>
<reference evidence="1 2" key="1">
    <citation type="submission" date="2014-04" db="EMBL/GenBank/DDBJ databases">
        <authorList>
            <consortium name="DOE Joint Genome Institute"/>
            <person name="Kuo A."/>
            <person name="Kohler A."/>
            <person name="Nagy L.G."/>
            <person name="Floudas D."/>
            <person name="Copeland A."/>
            <person name="Barry K.W."/>
            <person name="Cichocki N."/>
            <person name="Veneault-Fourrey C."/>
            <person name="LaButti K."/>
            <person name="Lindquist E.A."/>
            <person name="Lipzen A."/>
            <person name="Lundell T."/>
            <person name="Morin E."/>
            <person name="Murat C."/>
            <person name="Sun H."/>
            <person name="Tunlid A."/>
            <person name="Henrissat B."/>
            <person name="Grigoriev I.V."/>
            <person name="Hibbett D.S."/>
            <person name="Martin F."/>
            <person name="Nordberg H.P."/>
            <person name="Cantor M.N."/>
            <person name="Hua S.X."/>
        </authorList>
    </citation>
    <scope>NUCLEOTIDE SEQUENCE [LARGE SCALE GENOMIC DNA]</scope>
    <source>
        <strain evidence="1 2">Foug A</strain>
    </source>
</reference>
<dbReference type="Proteomes" id="UP000053989">
    <property type="component" value="Unassembled WGS sequence"/>
</dbReference>
<reference evidence="2" key="2">
    <citation type="submission" date="2015-01" db="EMBL/GenBank/DDBJ databases">
        <title>Evolutionary Origins and Diversification of the Mycorrhizal Mutualists.</title>
        <authorList>
            <consortium name="DOE Joint Genome Institute"/>
            <consortium name="Mycorrhizal Genomics Consortium"/>
            <person name="Kohler A."/>
            <person name="Kuo A."/>
            <person name="Nagy L.G."/>
            <person name="Floudas D."/>
            <person name="Copeland A."/>
            <person name="Barry K.W."/>
            <person name="Cichocki N."/>
            <person name="Veneault-Fourrey C."/>
            <person name="LaButti K."/>
            <person name="Lindquist E.A."/>
            <person name="Lipzen A."/>
            <person name="Lundell T."/>
            <person name="Morin E."/>
            <person name="Murat C."/>
            <person name="Riley R."/>
            <person name="Ohm R."/>
            <person name="Sun H."/>
            <person name="Tunlid A."/>
            <person name="Henrissat B."/>
            <person name="Grigoriev I.V."/>
            <person name="Hibbett D.S."/>
            <person name="Martin F."/>
        </authorList>
    </citation>
    <scope>NUCLEOTIDE SEQUENCE [LARGE SCALE GENOMIC DNA]</scope>
    <source>
        <strain evidence="2">Foug A</strain>
    </source>
</reference>
<name>A0A0C3E0U6_9AGAM</name>
<dbReference type="InParanoid" id="A0A0C3E0U6"/>